<evidence type="ECO:0000313" key="6">
    <source>
        <dbReference type="Proteomes" id="UP000183859"/>
    </source>
</evidence>
<protein>
    <submittedName>
        <fullName evidence="5">Putative phenylserine dehydratase</fullName>
    </submittedName>
</protein>
<proteinExistence type="predicted"/>
<dbReference type="GO" id="GO:0030170">
    <property type="term" value="F:pyridoxal phosphate binding"/>
    <property type="evidence" value="ECO:0007669"/>
    <property type="project" value="InterPro"/>
</dbReference>
<dbReference type="PANTHER" id="PTHR48078">
    <property type="entry name" value="THREONINE DEHYDRATASE, MITOCHONDRIAL-RELATED"/>
    <property type="match status" value="1"/>
</dbReference>
<dbReference type="GO" id="GO:0004794">
    <property type="term" value="F:threonine deaminase activity"/>
    <property type="evidence" value="ECO:0007669"/>
    <property type="project" value="TreeGrafter"/>
</dbReference>
<dbReference type="PROSITE" id="PS00165">
    <property type="entry name" value="DEHYDRATASE_SER_THR"/>
    <property type="match status" value="1"/>
</dbReference>
<dbReference type="STRING" id="1844006.PhaeoP97_03535"/>
<sequence>MPEIRSAVSMACVLRDPCQNVHHGIGCGDHHSLQTCCAIAEKIRTFSSIALPVWAPARMRNDDAKVIEFEPGFGNTRACARQSRAYGQHADGTKGLYMHWTQDISTAETRIRPYIQRTPVIETTSFGFEHPITLKLEHMQHTGSFKARGAFNTLLGGSVPDAGLVAASGGNHGAAVAYAAQRLGFRARVYVPEIAGPAKIALIRACGADLEVVSGAYANALEKARAYENETGAMQVHAYDAPATIIGQGTCFAEWDAQGLEADTVLIAVGGGGLIAGAMAWYGGSKKIVAIEPETSSALHAALNAGAPVDVEVSGVAANALGARRIGAICYQLAQAQSDMVMSLTVPDDAITHAQQRLWQERRLLVEPAGATALAALTSGAYQPAVGERVAVLLCGGNIAPDPLEVPHAVV</sequence>
<dbReference type="InterPro" id="IPR000634">
    <property type="entry name" value="Ser/Thr_deHydtase_PyrdxlP-BS"/>
</dbReference>
<evidence type="ECO:0000256" key="1">
    <source>
        <dbReference type="ARBA" id="ARBA00001933"/>
    </source>
</evidence>
<evidence type="ECO:0000313" key="5">
    <source>
        <dbReference type="EMBL" id="APG48887.1"/>
    </source>
</evidence>
<keyword evidence="2" id="KW-0663">Pyridoxal phosphate</keyword>
<keyword evidence="3" id="KW-0456">Lyase</keyword>
<feature type="domain" description="Tryptophan synthase beta chain-like PALP" evidence="4">
    <location>
        <begin position="111"/>
        <end position="396"/>
    </location>
</feature>
<dbReference type="InterPro" id="IPR050147">
    <property type="entry name" value="Ser/Thr_Dehydratase"/>
</dbReference>
<dbReference type="SUPFAM" id="SSF53686">
    <property type="entry name" value="Tryptophan synthase beta subunit-like PLP-dependent enzymes"/>
    <property type="match status" value="1"/>
</dbReference>
<keyword evidence="6" id="KW-1185">Reference proteome</keyword>
<evidence type="ECO:0000259" key="4">
    <source>
        <dbReference type="Pfam" id="PF00291"/>
    </source>
</evidence>
<dbReference type="Proteomes" id="UP000183859">
    <property type="component" value="Chromosome"/>
</dbReference>
<accession>A0A1L3I9Q2</accession>
<dbReference type="GO" id="GO:0006565">
    <property type="term" value="P:L-serine catabolic process"/>
    <property type="evidence" value="ECO:0007669"/>
    <property type="project" value="TreeGrafter"/>
</dbReference>
<dbReference type="NCBIfam" id="NF006094">
    <property type="entry name" value="PRK08246.1"/>
    <property type="match status" value="1"/>
</dbReference>
<dbReference type="InterPro" id="IPR036052">
    <property type="entry name" value="TrpB-like_PALP_sf"/>
</dbReference>
<organism evidence="5 6">
    <name type="scientific">Phaeobacter porticola</name>
    <dbReference type="NCBI Taxonomy" id="1844006"/>
    <lineage>
        <taxon>Bacteria</taxon>
        <taxon>Pseudomonadati</taxon>
        <taxon>Pseudomonadota</taxon>
        <taxon>Alphaproteobacteria</taxon>
        <taxon>Rhodobacterales</taxon>
        <taxon>Roseobacteraceae</taxon>
        <taxon>Phaeobacter</taxon>
    </lineage>
</organism>
<reference evidence="6" key="1">
    <citation type="submission" date="2016-07" db="EMBL/GenBank/DDBJ databases">
        <title>Phaeobacter portensis sp. nov., a tropodithietic acid producing bacterium isolated from a German harbor.</title>
        <authorList>
            <person name="Freese H.M."/>
            <person name="Bunk B."/>
            <person name="Breider S."/>
            <person name="Brinkhoff T."/>
        </authorList>
    </citation>
    <scope>NUCLEOTIDE SEQUENCE [LARGE SCALE GENOMIC DNA]</scope>
    <source>
        <strain evidence="6">P97</strain>
    </source>
</reference>
<dbReference type="Pfam" id="PF00291">
    <property type="entry name" value="PALP"/>
    <property type="match status" value="1"/>
</dbReference>
<dbReference type="InterPro" id="IPR001926">
    <property type="entry name" value="TrpB-like_PALP"/>
</dbReference>
<dbReference type="GO" id="GO:0009097">
    <property type="term" value="P:isoleucine biosynthetic process"/>
    <property type="evidence" value="ECO:0007669"/>
    <property type="project" value="TreeGrafter"/>
</dbReference>
<dbReference type="EMBL" id="CP016364">
    <property type="protein sequence ID" value="APG48887.1"/>
    <property type="molecule type" value="Genomic_DNA"/>
</dbReference>
<dbReference type="KEGG" id="php:PhaeoP97_03535"/>
<dbReference type="PANTHER" id="PTHR48078:SF6">
    <property type="entry name" value="L-THREONINE DEHYDRATASE CATABOLIC TDCB"/>
    <property type="match status" value="1"/>
</dbReference>
<dbReference type="AlphaFoldDB" id="A0A1L3I9Q2"/>
<name>A0A1L3I9Q2_9RHOB</name>
<dbReference type="GO" id="GO:0003941">
    <property type="term" value="F:L-serine ammonia-lyase activity"/>
    <property type="evidence" value="ECO:0007669"/>
    <property type="project" value="TreeGrafter"/>
</dbReference>
<dbReference type="GO" id="GO:0006567">
    <property type="term" value="P:L-threonine catabolic process"/>
    <property type="evidence" value="ECO:0007669"/>
    <property type="project" value="TreeGrafter"/>
</dbReference>
<comment type="cofactor">
    <cofactor evidence="1">
        <name>pyridoxal 5'-phosphate</name>
        <dbReference type="ChEBI" id="CHEBI:597326"/>
    </cofactor>
</comment>
<evidence type="ECO:0000256" key="3">
    <source>
        <dbReference type="ARBA" id="ARBA00023239"/>
    </source>
</evidence>
<dbReference type="Gene3D" id="3.40.50.1100">
    <property type="match status" value="2"/>
</dbReference>
<gene>
    <name evidence="5" type="ORF">PhaeoP97_03535</name>
</gene>
<evidence type="ECO:0000256" key="2">
    <source>
        <dbReference type="ARBA" id="ARBA00022898"/>
    </source>
</evidence>